<evidence type="ECO:0000313" key="2">
    <source>
        <dbReference type="EMBL" id="TYS62258.1"/>
    </source>
</evidence>
<dbReference type="EMBL" id="VTES01000005">
    <property type="protein sequence ID" value="TYS62258.1"/>
    <property type="molecule type" value="Genomic_DNA"/>
</dbReference>
<organism evidence="2 3">
    <name type="scientific">Bacillus infantis</name>
    <dbReference type="NCBI Taxonomy" id="324767"/>
    <lineage>
        <taxon>Bacteria</taxon>
        <taxon>Bacillati</taxon>
        <taxon>Bacillota</taxon>
        <taxon>Bacilli</taxon>
        <taxon>Bacillales</taxon>
        <taxon>Bacillaceae</taxon>
        <taxon>Bacillus</taxon>
    </lineage>
</organism>
<comment type="caution">
    <text evidence="2">The sequence shown here is derived from an EMBL/GenBank/DDBJ whole genome shotgun (WGS) entry which is preliminary data.</text>
</comment>
<dbReference type="RefSeq" id="WP_094768038.1">
    <property type="nucleotide sequence ID" value="NZ_CP160000.1"/>
</dbReference>
<dbReference type="GeneID" id="97347738"/>
<gene>
    <name evidence="2" type="ORF">FZD47_19515</name>
</gene>
<name>A0A5D4SJF8_9BACI</name>
<evidence type="ECO:0000256" key="1">
    <source>
        <dbReference type="SAM" id="Phobius"/>
    </source>
</evidence>
<accession>A0A5D4SJF8</accession>
<evidence type="ECO:0008006" key="4">
    <source>
        <dbReference type="Google" id="ProtNLM"/>
    </source>
</evidence>
<keyword evidence="1" id="KW-1133">Transmembrane helix</keyword>
<proteinExistence type="predicted"/>
<feature type="transmembrane region" description="Helical" evidence="1">
    <location>
        <begin position="41"/>
        <end position="62"/>
    </location>
</feature>
<evidence type="ECO:0000313" key="3">
    <source>
        <dbReference type="Proteomes" id="UP000323732"/>
    </source>
</evidence>
<dbReference type="Proteomes" id="UP000323732">
    <property type="component" value="Unassembled WGS sequence"/>
</dbReference>
<reference evidence="2 3" key="1">
    <citation type="submission" date="2019-08" db="EMBL/GenBank/DDBJ databases">
        <title>Bacillus genomes from the desert of Cuatro Cienegas, Coahuila.</title>
        <authorList>
            <person name="Olmedo-Alvarez G."/>
        </authorList>
    </citation>
    <scope>NUCLEOTIDE SEQUENCE [LARGE SCALE GENOMIC DNA]</scope>
    <source>
        <strain evidence="2 3">CH37_1T</strain>
    </source>
</reference>
<keyword evidence="1" id="KW-0812">Transmembrane</keyword>
<keyword evidence="1" id="KW-0472">Membrane</keyword>
<dbReference type="AlphaFoldDB" id="A0A5D4SJF8"/>
<sequence>MKRLIWPWFLAAAGFIFTAMGIIFGIIGADVLNIPFTRMDLVPIAVSFLGIMLLFAGIMFIMDKRFETLKEKDKGSEKIVQKAKSKAFNLMIGLYSIGTITLALLGYLNEVSFFSLIGLYIIGLLFYSYQLVMNRRAA</sequence>
<feature type="transmembrane region" description="Helical" evidence="1">
    <location>
        <begin position="113"/>
        <end position="132"/>
    </location>
</feature>
<feature type="transmembrane region" description="Helical" evidence="1">
    <location>
        <begin position="7"/>
        <end position="29"/>
    </location>
</feature>
<feature type="transmembrane region" description="Helical" evidence="1">
    <location>
        <begin position="87"/>
        <end position="107"/>
    </location>
</feature>
<protein>
    <recommendedName>
        <fullName evidence="4">DUF2178 domain-containing protein</fullName>
    </recommendedName>
</protein>